<dbReference type="RefSeq" id="WP_219002922.1">
    <property type="nucleotide sequence ID" value="NZ_CP079194.1"/>
</dbReference>
<evidence type="ECO:0008006" key="4">
    <source>
        <dbReference type="Google" id="ProtNLM"/>
    </source>
</evidence>
<keyword evidence="3" id="KW-1185">Reference proteome</keyword>
<evidence type="ECO:0000256" key="1">
    <source>
        <dbReference type="SAM" id="SignalP"/>
    </source>
</evidence>
<gene>
    <name evidence="2" type="ORF">KYE46_01290</name>
</gene>
<proteinExistence type="predicted"/>
<dbReference type="EMBL" id="CP079194">
    <property type="protein sequence ID" value="QXT39926.1"/>
    <property type="molecule type" value="Genomic_DNA"/>
</dbReference>
<reference evidence="2 3" key="1">
    <citation type="submission" date="2021-07" db="EMBL/GenBank/DDBJ databases">
        <title>A novel Jannaschia species isolated from marine dinoflagellate Ceratoperidinium margalefii.</title>
        <authorList>
            <person name="Jiang Y."/>
            <person name="Li Z."/>
        </authorList>
    </citation>
    <scope>NUCLEOTIDE SEQUENCE [LARGE SCALE GENOMIC DNA]</scope>
    <source>
        <strain evidence="2 3">J12C1-MA-4</strain>
    </source>
</reference>
<name>A0A8F6TVY2_9RHOB</name>
<evidence type="ECO:0000313" key="3">
    <source>
        <dbReference type="Proteomes" id="UP000825009"/>
    </source>
</evidence>
<dbReference type="AlphaFoldDB" id="A0A8F6TVY2"/>
<dbReference type="Proteomes" id="UP000825009">
    <property type="component" value="Chromosome"/>
</dbReference>
<accession>A0A8F6TVY2</accession>
<feature type="signal peptide" evidence="1">
    <location>
        <begin position="1"/>
        <end position="17"/>
    </location>
</feature>
<organism evidence="2 3">
    <name type="scientific">Gymnodinialimonas ceratoperidinii</name>
    <dbReference type="NCBI Taxonomy" id="2856823"/>
    <lineage>
        <taxon>Bacteria</taxon>
        <taxon>Pseudomonadati</taxon>
        <taxon>Pseudomonadota</taxon>
        <taxon>Alphaproteobacteria</taxon>
        <taxon>Rhodobacterales</taxon>
        <taxon>Paracoccaceae</taxon>
        <taxon>Gymnodinialimonas</taxon>
    </lineage>
</organism>
<evidence type="ECO:0000313" key="2">
    <source>
        <dbReference type="EMBL" id="QXT39926.1"/>
    </source>
</evidence>
<sequence length="168" mass="18211">MKYAFAALLLAAAPVQAAQFQFCWVGANGYTMEGQIGFPDALQNTGLITEADVTSFQIIGLIDGVAIGSWNLTDLTPQTSWRLRFDTDRLQFPTGGIESQNSYQEWNANGQVNNCGAVDGFGWNGGNYAQDVCINNVWIEESSIDPDTPLFAQPMDVALSCETTIPTS</sequence>
<dbReference type="KEGG" id="gce:KYE46_01290"/>
<feature type="chain" id="PRO_5034808013" description="DUF1554 domain-containing protein" evidence="1">
    <location>
        <begin position="18"/>
        <end position="168"/>
    </location>
</feature>
<keyword evidence="1" id="KW-0732">Signal</keyword>
<protein>
    <recommendedName>
        <fullName evidence="4">DUF1554 domain-containing protein</fullName>
    </recommendedName>
</protein>